<keyword evidence="4 8" id="KW-0963">Cytoplasm</keyword>
<keyword evidence="5 8" id="KW-0251">Elongation factor</keyword>
<comment type="similarity">
    <text evidence="3 8 10">Belongs to the elongation factor P family.</text>
</comment>
<dbReference type="InterPro" id="IPR020599">
    <property type="entry name" value="Transl_elong_fac_P/YeiP"/>
</dbReference>
<dbReference type="HAMAP" id="MF_00141">
    <property type="entry name" value="EF_P"/>
    <property type="match status" value="1"/>
</dbReference>
<evidence type="ECO:0000256" key="2">
    <source>
        <dbReference type="ARBA" id="ARBA00004815"/>
    </source>
</evidence>
<dbReference type="SMART" id="SM00841">
    <property type="entry name" value="Elong-fact-P_C"/>
    <property type="match status" value="1"/>
</dbReference>
<dbReference type="CDD" id="cd05794">
    <property type="entry name" value="S1_EF-P_repeat_2"/>
    <property type="match status" value="1"/>
</dbReference>
<evidence type="ECO:0000256" key="1">
    <source>
        <dbReference type="ARBA" id="ARBA00004496"/>
    </source>
</evidence>
<evidence type="ECO:0000256" key="9">
    <source>
        <dbReference type="NCBIfam" id="TIGR00038"/>
    </source>
</evidence>
<dbReference type="SMART" id="SM01185">
    <property type="entry name" value="EFP"/>
    <property type="match status" value="1"/>
</dbReference>
<protein>
    <recommendedName>
        <fullName evidence="8 9">Elongation factor P</fullName>
        <shortName evidence="8">EF-P</shortName>
    </recommendedName>
</protein>
<evidence type="ECO:0000256" key="4">
    <source>
        <dbReference type="ARBA" id="ARBA00022490"/>
    </source>
</evidence>
<dbReference type="InterPro" id="IPR014722">
    <property type="entry name" value="Rib_uL2_dom2"/>
</dbReference>
<dbReference type="PROSITE" id="PS01275">
    <property type="entry name" value="EFP"/>
    <property type="match status" value="1"/>
</dbReference>
<gene>
    <name evidence="8 13" type="primary">efp</name>
    <name evidence="13" type="ORF">OC680_01060</name>
</gene>
<organism evidence="13 14">
    <name type="scientific">Candidatus Phytoplasma melaleucae</name>
    <dbReference type="NCBI Taxonomy" id="2982630"/>
    <lineage>
        <taxon>Bacteria</taxon>
        <taxon>Bacillati</taxon>
        <taxon>Mycoplasmatota</taxon>
        <taxon>Mollicutes</taxon>
        <taxon>Acholeplasmatales</taxon>
        <taxon>Acholeplasmataceae</taxon>
        <taxon>Candidatus Phytoplasma</taxon>
    </lineage>
</organism>
<keyword evidence="14" id="KW-1185">Reference proteome</keyword>
<dbReference type="InterPro" id="IPR015365">
    <property type="entry name" value="Elong-fact-P_C"/>
</dbReference>
<feature type="domain" description="Elongation factor P C-terminal" evidence="11">
    <location>
        <begin position="130"/>
        <end position="188"/>
    </location>
</feature>
<dbReference type="PANTHER" id="PTHR30053">
    <property type="entry name" value="ELONGATION FACTOR P"/>
    <property type="match status" value="1"/>
</dbReference>
<comment type="function">
    <text evidence="7 8">Involved in peptide bond synthesis. Stimulates efficient translation and peptide-bond synthesis on native or reconstituted 70S ribosomes in vitro. Probably functions indirectly by altering the affinity of the ribosome for aminoacyl-tRNA, thus increasing their reactivity as acceptors for peptidyl transferase.</text>
</comment>
<dbReference type="Pfam" id="PF01132">
    <property type="entry name" value="EFP"/>
    <property type="match status" value="1"/>
</dbReference>
<dbReference type="InterPro" id="IPR008991">
    <property type="entry name" value="Translation_prot_SH3-like_sf"/>
</dbReference>
<dbReference type="InterPro" id="IPR013185">
    <property type="entry name" value="Transl_elong_KOW-like"/>
</dbReference>
<dbReference type="Proteomes" id="UP001172036">
    <property type="component" value="Unassembled WGS sequence"/>
</dbReference>
<dbReference type="Gene3D" id="2.40.50.140">
    <property type="entry name" value="Nucleic acid-binding proteins"/>
    <property type="match status" value="2"/>
</dbReference>
<accession>A0ABT9DDE7</accession>
<evidence type="ECO:0000256" key="3">
    <source>
        <dbReference type="ARBA" id="ARBA00009479"/>
    </source>
</evidence>
<dbReference type="InterPro" id="IPR012340">
    <property type="entry name" value="NA-bd_OB-fold"/>
</dbReference>
<dbReference type="PANTHER" id="PTHR30053:SF12">
    <property type="entry name" value="ELONGATION FACTOR P (EF-P) FAMILY PROTEIN"/>
    <property type="match status" value="1"/>
</dbReference>
<evidence type="ECO:0000259" key="11">
    <source>
        <dbReference type="SMART" id="SM00841"/>
    </source>
</evidence>
<dbReference type="SUPFAM" id="SSF50249">
    <property type="entry name" value="Nucleic acid-binding proteins"/>
    <property type="match status" value="2"/>
</dbReference>
<dbReference type="InterPro" id="IPR001059">
    <property type="entry name" value="Transl_elong_P/YeiP_cen"/>
</dbReference>
<evidence type="ECO:0000313" key="13">
    <source>
        <dbReference type="EMBL" id="MDO8168073.1"/>
    </source>
</evidence>
<evidence type="ECO:0000256" key="8">
    <source>
        <dbReference type="HAMAP-Rule" id="MF_00141"/>
    </source>
</evidence>
<evidence type="ECO:0000313" key="14">
    <source>
        <dbReference type="Proteomes" id="UP001172036"/>
    </source>
</evidence>
<proteinExistence type="inferred from homology"/>
<evidence type="ECO:0000256" key="6">
    <source>
        <dbReference type="ARBA" id="ARBA00022917"/>
    </source>
</evidence>
<evidence type="ECO:0000256" key="5">
    <source>
        <dbReference type="ARBA" id="ARBA00022768"/>
    </source>
</evidence>
<dbReference type="GO" id="GO:0003746">
    <property type="term" value="F:translation elongation factor activity"/>
    <property type="evidence" value="ECO:0007669"/>
    <property type="project" value="UniProtKB-KW"/>
</dbReference>
<reference evidence="13 14" key="1">
    <citation type="journal article" date="2023" name="Int. J. Syst. Evol. Microbiol.">
        <title>The observation of taxonomic boundaries for the 16SrII and 16SrXXV phytoplasmas using genome-based delimitation.</title>
        <authorList>
            <person name="Rodrigues Jardim B."/>
            <person name="Tran-Nguyen L.T.T."/>
            <person name="Gambley C."/>
            <person name="Al-Sadi A.M."/>
            <person name="Al-Subhi A.M."/>
            <person name="Foissac X."/>
            <person name="Salar P."/>
            <person name="Cai H."/>
            <person name="Yang J.Y."/>
            <person name="Davis R."/>
            <person name="Jones L."/>
            <person name="Rodoni B."/>
            <person name="Constable F.E."/>
        </authorList>
    </citation>
    <scope>NUCLEOTIDE SEQUENCE [LARGE SCALE GENOMIC DNA]</scope>
    <source>
        <strain evidence="13">BAWM-155c</strain>
    </source>
</reference>
<dbReference type="InterPro" id="IPR013852">
    <property type="entry name" value="Transl_elong_P/YeiP_CS"/>
</dbReference>
<dbReference type="SUPFAM" id="SSF50104">
    <property type="entry name" value="Translation proteins SH3-like domain"/>
    <property type="match status" value="1"/>
</dbReference>
<comment type="subcellular location">
    <subcellularLocation>
        <location evidence="1 8">Cytoplasm</location>
    </subcellularLocation>
</comment>
<feature type="domain" description="Translation elongation factor P/YeiP central" evidence="12">
    <location>
        <begin position="67"/>
        <end position="121"/>
    </location>
</feature>
<comment type="pathway">
    <text evidence="2 8">Protein biosynthesis; polypeptide chain elongation.</text>
</comment>
<evidence type="ECO:0000259" key="12">
    <source>
        <dbReference type="SMART" id="SM01185"/>
    </source>
</evidence>
<dbReference type="RefSeq" id="WP_304515276.1">
    <property type="nucleotide sequence ID" value="NZ_JAOSID010000003.1"/>
</dbReference>
<dbReference type="InterPro" id="IPR011768">
    <property type="entry name" value="Transl_elongation_fac_P"/>
</dbReference>
<dbReference type="EMBL" id="JAOSID010000003">
    <property type="protein sequence ID" value="MDO8168073.1"/>
    <property type="molecule type" value="Genomic_DNA"/>
</dbReference>
<dbReference type="PIRSF" id="PIRSF005901">
    <property type="entry name" value="EF-P"/>
    <property type="match status" value="1"/>
</dbReference>
<dbReference type="Pfam" id="PF08207">
    <property type="entry name" value="EFP_N"/>
    <property type="match status" value="1"/>
</dbReference>
<keyword evidence="6 8" id="KW-0648">Protein biosynthesis</keyword>
<dbReference type="Gene3D" id="2.30.30.30">
    <property type="match status" value="1"/>
</dbReference>
<dbReference type="Pfam" id="PF09285">
    <property type="entry name" value="Elong-fact-P_C"/>
    <property type="match status" value="1"/>
</dbReference>
<name>A0ABT9DDE7_9MOLU</name>
<dbReference type="NCBIfam" id="NF001810">
    <property type="entry name" value="PRK00529.1"/>
    <property type="match status" value="1"/>
</dbReference>
<comment type="caution">
    <text evidence="13">The sequence shown here is derived from an EMBL/GenBank/DDBJ whole genome shotgun (WGS) entry which is preliminary data.</text>
</comment>
<dbReference type="NCBIfam" id="TIGR00038">
    <property type="entry name" value="efp"/>
    <property type="match status" value="1"/>
</dbReference>
<evidence type="ECO:0000256" key="10">
    <source>
        <dbReference type="RuleBase" id="RU004389"/>
    </source>
</evidence>
<sequence length="192" mass="22129">MINTNDFKTGMTIKLNNTIYQIIDFLHVKPGKGSAFVRSKLKNLKTGNIIEHTFNSGIKIETALVNKIKLRFSYIQDKIYFFLNENTYEQIEVPQEKLQNILKYLVEDMIVEFLFYEEKQILGISLPDKITLKIIQTDPVISGESNKKNQTIYKDATLETGLIIKVPIFIENGEKIIINTETGLYVSRCTNK</sequence>
<evidence type="ECO:0000256" key="7">
    <source>
        <dbReference type="ARBA" id="ARBA00025469"/>
    </source>
</evidence>